<protein>
    <submittedName>
        <fullName evidence="6">Histidine kinase</fullName>
    </submittedName>
</protein>
<evidence type="ECO:0000256" key="1">
    <source>
        <dbReference type="ARBA" id="ARBA00022679"/>
    </source>
</evidence>
<evidence type="ECO:0000259" key="5">
    <source>
        <dbReference type="Pfam" id="PF07730"/>
    </source>
</evidence>
<dbReference type="Proteomes" id="UP001525379">
    <property type="component" value="Unassembled WGS sequence"/>
</dbReference>
<feature type="transmembrane region" description="Helical" evidence="4">
    <location>
        <begin position="20"/>
        <end position="42"/>
    </location>
</feature>
<organism evidence="6 7">
    <name type="scientific">Pseudoclavibacter albus</name>
    <dbReference type="NCBI Taxonomy" id="272241"/>
    <lineage>
        <taxon>Bacteria</taxon>
        <taxon>Bacillati</taxon>
        <taxon>Actinomycetota</taxon>
        <taxon>Actinomycetes</taxon>
        <taxon>Micrococcales</taxon>
        <taxon>Microbacteriaceae</taxon>
        <taxon>Pseudoclavibacter</taxon>
    </lineage>
</organism>
<dbReference type="GO" id="GO:0016301">
    <property type="term" value="F:kinase activity"/>
    <property type="evidence" value="ECO:0007669"/>
    <property type="project" value="UniProtKB-KW"/>
</dbReference>
<feature type="transmembrane region" description="Helical" evidence="4">
    <location>
        <begin position="138"/>
        <end position="160"/>
    </location>
</feature>
<keyword evidence="1" id="KW-0808">Transferase</keyword>
<dbReference type="Gene3D" id="1.20.5.1930">
    <property type="match status" value="1"/>
</dbReference>
<keyword evidence="4" id="KW-0472">Membrane</keyword>
<dbReference type="PANTHER" id="PTHR24421:SF63">
    <property type="entry name" value="SENSOR HISTIDINE KINASE DESK"/>
    <property type="match status" value="1"/>
</dbReference>
<sequence>MKNTKRRPDLVRDTHRFEAYYRWSLYSFTLVQLFFFAGALAASGSAGAFPATWTFLASMLLGVAHVPLQVLVGRSAFNAIRTPAPTPRPLLVAWGLVGLASIAFSMPWETPMTPWTMTVNVIVVTSLAMLTPRMSWRTLLAVLGAFIVANAIEACVLFLLSGGAAGIAVAVWWTMGGIIMLMTAWSFAWVVRVLLQLEQARESQARLAVADERLRISRDLHDTFGRTLATISVKSTLAGELVRRDRATDAAKELDEIRDIADRAGKEVRAIVRGEAEVGLGQEFIGARALLASAGIHTTVVGEPDTVPQELGAALAWIVREGVTNILRHSHATQASLSINVEGGLLTLLLANDGARRDTSGSQTGIAGMRERVKPFAGTVTATRDAEWFTLEVTAQATKGGSA</sequence>
<comment type="caution">
    <text evidence="6">The sequence shown here is derived from an EMBL/GenBank/DDBJ whole genome shotgun (WGS) entry which is preliminary data.</text>
</comment>
<keyword evidence="4" id="KW-0812">Transmembrane</keyword>
<keyword evidence="4" id="KW-1133">Transmembrane helix</keyword>
<accession>A0ABT2HZB1</accession>
<dbReference type="EMBL" id="JALXSQ010000061">
    <property type="protein sequence ID" value="MCT2043629.1"/>
    <property type="molecule type" value="Genomic_DNA"/>
</dbReference>
<feature type="transmembrane region" description="Helical" evidence="4">
    <location>
        <begin position="172"/>
        <end position="195"/>
    </location>
</feature>
<evidence type="ECO:0000256" key="2">
    <source>
        <dbReference type="ARBA" id="ARBA00022777"/>
    </source>
</evidence>
<feature type="transmembrane region" description="Helical" evidence="4">
    <location>
        <begin position="48"/>
        <end position="68"/>
    </location>
</feature>
<dbReference type="Gene3D" id="3.30.565.10">
    <property type="entry name" value="Histidine kinase-like ATPase, C-terminal domain"/>
    <property type="match status" value="1"/>
</dbReference>
<feature type="transmembrane region" description="Helical" evidence="4">
    <location>
        <begin position="89"/>
        <end position="108"/>
    </location>
</feature>
<dbReference type="PANTHER" id="PTHR24421">
    <property type="entry name" value="NITRATE/NITRITE SENSOR PROTEIN NARX-RELATED"/>
    <property type="match status" value="1"/>
</dbReference>
<keyword evidence="3" id="KW-0902">Two-component regulatory system</keyword>
<gene>
    <name evidence="6" type="ORF">M3D15_09870</name>
</gene>
<dbReference type="InterPro" id="IPR036890">
    <property type="entry name" value="HATPase_C_sf"/>
</dbReference>
<reference evidence="6 7" key="1">
    <citation type="submission" date="2022-04" db="EMBL/GenBank/DDBJ databases">
        <title>Human microbiome associated bacterial genomes.</title>
        <authorList>
            <person name="Sandstrom S."/>
            <person name="Salamzade R."/>
            <person name="Kalan L.R."/>
        </authorList>
    </citation>
    <scope>NUCLEOTIDE SEQUENCE [LARGE SCALE GENOMIC DNA]</scope>
    <source>
        <strain evidence="7">p3-SID1799</strain>
    </source>
</reference>
<keyword evidence="2 6" id="KW-0418">Kinase</keyword>
<keyword evidence="7" id="KW-1185">Reference proteome</keyword>
<evidence type="ECO:0000256" key="3">
    <source>
        <dbReference type="ARBA" id="ARBA00023012"/>
    </source>
</evidence>
<proteinExistence type="predicted"/>
<dbReference type="InterPro" id="IPR050482">
    <property type="entry name" value="Sensor_HK_TwoCompSys"/>
</dbReference>
<dbReference type="Pfam" id="PF07730">
    <property type="entry name" value="HisKA_3"/>
    <property type="match status" value="1"/>
</dbReference>
<dbReference type="RefSeq" id="WP_260104723.1">
    <property type="nucleotide sequence ID" value="NZ_JALXSQ010000061.1"/>
</dbReference>
<evidence type="ECO:0000313" key="7">
    <source>
        <dbReference type="Proteomes" id="UP001525379"/>
    </source>
</evidence>
<evidence type="ECO:0000256" key="4">
    <source>
        <dbReference type="SAM" id="Phobius"/>
    </source>
</evidence>
<feature type="domain" description="Signal transduction histidine kinase subgroup 3 dimerisation and phosphoacceptor" evidence="5">
    <location>
        <begin position="212"/>
        <end position="274"/>
    </location>
</feature>
<dbReference type="InterPro" id="IPR011712">
    <property type="entry name" value="Sig_transdc_His_kin_sub3_dim/P"/>
</dbReference>
<evidence type="ECO:0000313" key="6">
    <source>
        <dbReference type="EMBL" id="MCT2043629.1"/>
    </source>
</evidence>
<name>A0ABT2HZB1_9MICO</name>